<evidence type="ECO:0000256" key="3">
    <source>
        <dbReference type="ARBA" id="ARBA00022490"/>
    </source>
</evidence>
<dbReference type="RefSeq" id="WP_311816698.1">
    <property type="nucleotide sequence ID" value="NZ_JARPXG010000010.1"/>
</dbReference>
<proteinExistence type="predicted"/>
<dbReference type="Pfam" id="PF03610">
    <property type="entry name" value="EIIA-man"/>
    <property type="match status" value="1"/>
</dbReference>
<evidence type="ECO:0000256" key="2">
    <source>
        <dbReference type="ARBA" id="ARBA00022448"/>
    </source>
</evidence>
<evidence type="ECO:0000259" key="8">
    <source>
        <dbReference type="PROSITE" id="PS51096"/>
    </source>
</evidence>
<keyword evidence="5" id="KW-0808">Transferase</keyword>
<keyword evidence="7" id="KW-0418">Kinase</keyword>
<keyword evidence="4 9" id="KW-0762">Sugar transport</keyword>
<dbReference type="GO" id="GO:0016301">
    <property type="term" value="F:kinase activity"/>
    <property type="evidence" value="ECO:0007669"/>
    <property type="project" value="UniProtKB-KW"/>
</dbReference>
<dbReference type="SUPFAM" id="SSF53062">
    <property type="entry name" value="PTS system fructose IIA component-like"/>
    <property type="match status" value="1"/>
</dbReference>
<reference evidence="9" key="1">
    <citation type="submission" date="2023-03" db="EMBL/GenBank/DDBJ databases">
        <authorList>
            <person name="Shen W."/>
            <person name="Cai J."/>
        </authorList>
    </citation>
    <scope>NUCLEOTIDE SEQUENCE</scope>
    <source>
        <strain evidence="9">Y15</strain>
    </source>
</reference>
<keyword evidence="6" id="KW-0598">Phosphotransferase system</keyword>
<keyword evidence="2" id="KW-0813">Transport</keyword>
<comment type="subcellular location">
    <subcellularLocation>
        <location evidence="1">Cytoplasm</location>
    </subcellularLocation>
</comment>
<dbReference type="InterPro" id="IPR051471">
    <property type="entry name" value="Bacterial_PTS_sugar_comp"/>
</dbReference>
<dbReference type="CDD" id="cd00006">
    <property type="entry name" value="PTS_IIA_man"/>
    <property type="match status" value="1"/>
</dbReference>
<dbReference type="Gene3D" id="3.40.50.510">
    <property type="entry name" value="Phosphotransferase system, mannose-type IIA component"/>
    <property type="match status" value="1"/>
</dbReference>
<accession>A0AAW8TAR0</accession>
<sequence>MRPTLIVTSHGKMAEETVNSAKMIVGEMENVFVVSMKDDDGLAGTVGKFDTILANLHSETEIVVLADLKGGTPCNVAMMKASTIPTMEVVSGLNLGMLIEGVFSQLETAQELANYLESIGKNAIDHLEKVLPDEDEEEYEE</sequence>
<dbReference type="InterPro" id="IPR036662">
    <property type="entry name" value="PTS_EIIA_man-typ_sf"/>
</dbReference>
<dbReference type="EMBL" id="JARPXL010000009">
    <property type="protein sequence ID" value="MDT2544874.1"/>
    <property type="molecule type" value="Genomic_DNA"/>
</dbReference>
<dbReference type="PROSITE" id="PS51096">
    <property type="entry name" value="PTS_EIIA_TYPE_4"/>
    <property type="match status" value="1"/>
</dbReference>
<dbReference type="GO" id="GO:0009401">
    <property type="term" value="P:phosphoenolpyruvate-dependent sugar phosphotransferase system"/>
    <property type="evidence" value="ECO:0007669"/>
    <property type="project" value="UniProtKB-KW"/>
</dbReference>
<gene>
    <name evidence="9" type="ORF">P7D69_11035</name>
</gene>
<evidence type="ECO:0000256" key="1">
    <source>
        <dbReference type="ARBA" id="ARBA00004496"/>
    </source>
</evidence>
<keyword evidence="3" id="KW-0963">Cytoplasm</keyword>
<dbReference type="InterPro" id="IPR004701">
    <property type="entry name" value="PTS_EIIA_man-typ"/>
</dbReference>
<feature type="domain" description="PTS EIIA type-4" evidence="8">
    <location>
        <begin position="2"/>
        <end position="124"/>
    </location>
</feature>
<dbReference type="GO" id="GO:0016020">
    <property type="term" value="C:membrane"/>
    <property type="evidence" value="ECO:0007669"/>
    <property type="project" value="InterPro"/>
</dbReference>
<evidence type="ECO:0000313" key="9">
    <source>
        <dbReference type="EMBL" id="MDT2544874.1"/>
    </source>
</evidence>
<dbReference type="PANTHER" id="PTHR33799">
    <property type="entry name" value="PTS PERMEASE-RELATED-RELATED"/>
    <property type="match status" value="1"/>
</dbReference>
<evidence type="ECO:0000256" key="7">
    <source>
        <dbReference type="ARBA" id="ARBA00022777"/>
    </source>
</evidence>
<evidence type="ECO:0000313" key="10">
    <source>
        <dbReference type="Proteomes" id="UP001254770"/>
    </source>
</evidence>
<name>A0AAW8TAR0_9ENTE</name>
<dbReference type="InterPro" id="IPR033887">
    <property type="entry name" value="PTS_IIA_man"/>
</dbReference>
<evidence type="ECO:0000256" key="4">
    <source>
        <dbReference type="ARBA" id="ARBA00022597"/>
    </source>
</evidence>
<evidence type="ECO:0000256" key="5">
    <source>
        <dbReference type="ARBA" id="ARBA00022679"/>
    </source>
</evidence>
<dbReference type="GO" id="GO:0005737">
    <property type="term" value="C:cytoplasm"/>
    <property type="evidence" value="ECO:0007669"/>
    <property type="project" value="UniProtKB-SubCell"/>
</dbReference>
<organism evidence="9 10">
    <name type="scientific">Enterococcus raffinosus</name>
    <dbReference type="NCBI Taxonomy" id="71452"/>
    <lineage>
        <taxon>Bacteria</taxon>
        <taxon>Bacillati</taxon>
        <taxon>Bacillota</taxon>
        <taxon>Bacilli</taxon>
        <taxon>Lactobacillales</taxon>
        <taxon>Enterococcaceae</taxon>
        <taxon>Enterococcus</taxon>
    </lineage>
</organism>
<protein>
    <submittedName>
        <fullName evidence="9">PTS sugar transporter subunit IIA</fullName>
    </submittedName>
</protein>
<evidence type="ECO:0000256" key="6">
    <source>
        <dbReference type="ARBA" id="ARBA00022683"/>
    </source>
</evidence>
<dbReference type="AlphaFoldDB" id="A0AAW8TAR0"/>
<comment type="caution">
    <text evidence="9">The sequence shown here is derived from an EMBL/GenBank/DDBJ whole genome shotgun (WGS) entry which is preliminary data.</text>
</comment>
<dbReference type="Proteomes" id="UP001254770">
    <property type="component" value="Unassembled WGS sequence"/>
</dbReference>
<dbReference type="PANTHER" id="PTHR33799:SF1">
    <property type="entry name" value="PTS SYSTEM MANNOSE-SPECIFIC EIIAB COMPONENT-RELATED"/>
    <property type="match status" value="1"/>
</dbReference>